<evidence type="ECO:0000313" key="4">
    <source>
        <dbReference type="Proteomes" id="UP000624703"/>
    </source>
</evidence>
<sequence length="386" mass="42126">MRTLPHLTLALIASVTASLAGPIQLKTLSHKFDKPLWLGSPAGENSKVWVVEKEGMIYSYDLATGQPKLFMDFTSVIDVQANEQGLLGMAFCPDYSSSRRFYLYYTDADHAVKIARFRADASLMTADAATKEELITIDQPYKNHNGGWLEFGPDGFLYAGIGDGGAANDPKDAGQDLKTHLGKILRLDVSVEKSYSIPGDNPFVNDDKALNEIWAYGLRNPWRCTFDAKSGDLYIADVGQNHWEEINYLPAGSAGGANFGWRLREGLIETPNKKAGGKKPAGAIDPIHVYAHGSAAGEGLSITGGCVYRGKIKSLDGHYFFADYVTPHVWSFKVEAGKAAQLKDWSNILKAENGGLRSIASFGQDGQGELYIVTLAGWIHQITEQN</sequence>
<feature type="chain" id="PRO_5035219475" evidence="1">
    <location>
        <begin position="21"/>
        <end position="386"/>
    </location>
</feature>
<dbReference type="EMBL" id="JAENIM010000039">
    <property type="protein sequence ID" value="MBK1791295.1"/>
    <property type="molecule type" value="Genomic_DNA"/>
</dbReference>
<proteinExistence type="predicted"/>
<dbReference type="Gene3D" id="2.120.10.30">
    <property type="entry name" value="TolB, C-terminal domain"/>
    <property type="match status" value="1"/>
</dbReference>
<evidence type="ECO:0000259" key="2">
    <source>
        <dbReference type="Pfam" id="PF07995"/>
    </source>
</evidence>
<dbReference type="Proteomes" id="UP000624703">
    <property type="component" value="Unassembled WGS sequence"/>
</dbReference>
<evidence type="ECO:0000313" key="3">
    <source>
        <dbReference type="EMBL" id="MBK1791295.1"/>
    </source>
</evidence>
<gene>
    <name evidence="3" type="ORF">JIN82_09050</name>
</gene>
<dbReference type="Pfam" id="PF07995">
    <property type="entry name" value="GSDH"/>
    <property type="match status" value="1"/>
</dbReference>
<dbReference type="InterPro" id="IPR011041">
    <property type="entry name" value="Quinoprot_gluc/sorb_DH_b-prop"/>
</dbReference>
<feature type="domain" description="Glucose/Sorbosone dehydrogenase" evidence="2">
    <location>
        <begin position="46"/>
        <end position="374"/>
    </location>
</feature>
<keyword evidence="4" id="KW-1185">Reference proteome</keyword>
<dbReference type="RefSeq" id="WP_200311305.1">
    <property type="nucleotide sequence ID" value="NZ_JAENIM010000039.1"/>
</dbReference>
<dbReference type="InterPro" id="IPR011042">
    <property type="entry name" value="6-blade_b-propeller_TolB-like"/>
</dbReference>
<dbReference type="InterPro" id="IPR012938">
    <property type="entry name" value="Glc/Sorbosone_DH"/>
</dbReference>
<comment type="caution">
    <text evidence="3">The sequence shown here is derived from an EMBL/GenBank/DDBJ whole genome shotgun (WGS) entry which is preliminary data.</text>
</comment>
<evidence type="ECO:0000256" key="1">
    <source>
        <dbReference type="SAM" id="SignalP"/>
    </source>
</evidence>
<protein>
    <submittedName>
        <fullName evidence="3">PQQ-dependent sugar dehydrogenase</fullName>
    </submittedName>
</protein>
<dbReference type="PANTHER" id="PTHR19328">
    <property type="entry name" value="HEDGEHOG-INTERACTING PROTEIN"/>
    <property type="match status" value="1"/>
</dbReference>
<accession>A0A8J7SI84</accession>
<dbReference type="AlphaFoldDB" id="A0A8J7SI84"/>
<keyword evidence="1" id="KW-0732">Signal</keyword>
<organism evidence="3 4">
    <name type="scientific">Persicirhabdus sediminis</name>
    <dbReference type="NCBI Taxonomy" id="454144"/>
    <lineage>
        <taxon>Bacteria</taxon>
        <taxon>Pseudomonadati</taxon>
        <taxon>Verrucomicrobiota</taxon>
        <taxon>Verrucomicrobiia</taxon>
        <taxon>Verrucomicrobiales</taxon>
        <taxon>Verrucomicrobiaceae</taxon>
        <taxon>Persicirhabdus</taxon>
    </lineage>
</organism>
<dbReference type="SUPFAM" id="SSF50952">
    <property type="entry name" value="Soluble quinoprotein glucose dehydrogenase"/>
    <property type="match status" value="1"/>
</dbReference>
<dbReference type="PANTHER" id="PTHR19328:SF75">
    <property type="entry name" value="ALDOSE SUGAR DEHYDROGENASE YLII"/>
    <property type="match status" value="1"/>
</dbReference>
<reference evidence="3" key="1">
    <citation type="submission" date="2021-01" db="EMBL/GenBank/DDBJ databases">
        <title>Modified the classification status of verrucomicrobia.</title>
        <authorList>
            <person name="Feng X."/>
        </authorList>
    </citation>
    <scope>NUCLEOTIDE SEQUENCE</scope>
    <source>
        <strain evidence="3">_KCTC 22039</strain>
    </source>
</reference>
<name>A0A8J7SI84_9BACT</name>
<feature type="signal peptide" evidence="1">
    <location>
        <begin position="1"/>
        <end position="20"/>
    </location>
</feature>